<dbReference type="InterPro" id="IPR027624">
    <property type="entry name" value="TOMM_cyclo_SagD"/>
</dbReference>
<dbReference type="Gene3D" id="3.30.160.660">
    <property type="match status" value="1"/>
</dbReference>
<dbReference type="Pfam" id="PF02624">
    <property type="entry name" value="YcaO"/>
    <property type="match status" value="1"/>
</dbReference>
<dbReference type="Proteomes" id="UP000711047">
    <property type="component" value="Unassembled WGS sequence"/>
</dbReference>
<dbReference type="PROSITE" id="PS51664">
    <property type="entry name" value="YCAO"/>
    <property type="match status" value="1"/>
</dbReference>
<comment type="caution">
    <text evidence="2">The sequence shown here is derived from an EMBL/GenBank/DDBJ whole genome shotgun (WGS) entry which is preliminary data.</text>
</comment>
<reference evidence="2 3" key="1">
    <citation type="submission" date="2020-05" db="EMBL/GenBank/DDBJ databases">
        <title>Paenibacillus glebae, sp. nov., Paenibacillus humi sp. nov., Paenibacillus pedi sp. nov., Paenibacillus terrestris sp. nov. and Paenibacillus terricola sp. nov., isolated from a forest top soil sample.</title>
        <authorList>
            <person name="Qi S."/>
            <person name="Carlier A."/>
            <person name="Cnockaert M."/>
            <person name="Vandamme P."/>
        </authorList>
    </citation>
    <scope>NUCLEOTIDE SEQUENCE [LARGE SCALE GENOMIC DNA]</scope>
    <source>
        <strain evidence="2 3">LMG 29502</strain>
    </source>
</reference>
<protein>
    <submittedName>
        <fullName evidence="2">YcaO-like family protein</fullName>
    </submittedName>
</protein>
<keyword evidence="3" id="KW-1185">Reference proteome</keyword>
<dbReference type="PANTHER" id="PTHR37809:SF1">
    <property type="entry name" value="RIBOSOMAL PROTEIN S12 METHYLTHIOTRANSFERASE ACCESSORY FACTOR YCAO"/>
    <property type="match status" value="1"/>
</dbReference>
<feature type="domain" description="YcaO" evidence="1">
    <location>
        <begin position="37"/>
        <end position="411"/>
    </location>
</feature>
<proteinExistence type="predicted"/>
<accession>A0ABX2DS99</accession>
<dbReference type="RefSeq" id="WP_173136836.1">
    <property type="nucleotide sequence ID" value="NZ_JABMKX010000010.1"/>
</dbReference>
<dbReference type="PANTHER" id="PTHR37809">
    <property type="entry name" value="RIBOSOMAL PROTEIN S12 METHYLTHIOTRANSFERASE ACCESSORY FACTOR YCAO"/>
    <property type="match status" value="1"/>
</dbReference>
<evidence type="ECO:0000313" key="2">
    <source>
        <dbReference type="EMBL" id="NQX47559.1"/>
    </source>
</evidence>
<dbReference type="NCBIfam" id="TIGR03604">
    <property type="entry name" value="TOMM_cyclo_SagD"/>
    <property type="match status" value="1"/>
</dbReference>
<sequence length="411" mass="45923">MSPIMGDPKVFLSIAVPANPKFLKKDSFGLVDSLASGIGLSLEQANNSAVAEAIERYCASYVQEELITVSSWNKLGCNALHPEELPLFTKEQYGQVDFPYAPFLKDTTIGWVRGYSYTHHQEKWVPATMVWDAYLPLSDEEQNICFGLMTGSAAGSTWEQAAIGALLEVIERDSFMIAWYNSLSPTKLDIESSRIYLIDAFKPLFDKDRFELHLMDVTSDLGIPAVFGLLKTLEGKICLGGSAKLSMAEAVKKAMFEISQLYMGNKASIFSNNRISILPEEVTEYAMRLPYYAQPNAAEEMEFIYASNSFRPVDECNVADTMDEQQQLEYLVNKLAEKGLEVIAVDLTTEDVKELGIHVVKMVVPGMVELPRNENERILTSKRIYSVPVDLGVRTLPSRRDDLNASPHPFP</sequence>
<organism evidence="2 3">
    <name type="scientific">Paenibacillus tritici</name>
    <dbReference type="NCBI Taxonomy" id="1873425"/>
    <lineage>
        <taxon>Bacteria</taxon>
        <taxon>Bacillati</taxon>
        <taxon>Bacillota</taxon>
        <taxon>Bacilli</taxon>
        <taxon>Bacillales</taxon>
        <taxon>Paenibacillaceae</taxon>
        <taxon>Paenibacillus</taxon>
    </lineage>
</organism>
<dbReference type="Gene3D" id="3.30.40.250">
    <property type="match status" value="1"/>
</dbReference>
<dbReference type="EMBL" id="JABMKX010000010">
    <property type="protein sequence ID" value="NQX47559.1"/>
    <property type="molecule type" value="Genomic_DNA"/>
</dbReference>
<evidence type="ECO:0000313" key="3">
    <source>
        <dbReference type="Proteomes" id="UP000711047"/>
    </source>
</evidence>
<gene>
    <name evidence="2" type="ORF">HQN87_19675</name>
</gene>
<dbReference type="InterPro" id="IPR003776">
    <property type="entry name" value="YcaO-like_dom"/>
</dbReference>
<dbReference type="Gene3D" id="3.30.1330.230">
    <property type="match status" value="1"/>
</dbReference>
<dbReference type="NCBIfam" id="TIGR00702">
    <property type="entry name" value="YcaO-type kinase domain"/>
    <property type="match status" value="1"/>
</dbReference>
<name>A0ABX2DS99_9BACL</name>
<evidence type="ECO:0000259" key="1">
    <source>
        <dbReference type="PROSITE" id="PS51664"/>
    </source>
</evidence>